<keyword evidence="2" id="KW-0472">Membrane</keyword>
<evidence type="ECO:0000256" key="1">
    <source>
        <dbReference type="SAM" id="MobiDB-lite"/>
    </source>
</evidence>
<organism evidence="3 4">
    <name type="scientific">Mytilus coruscus</name>
    <name type="common">Sea mussel</name>
    <dbReference type="NCBI Taxonomy" id="42192"/>
    <lineage>
        <taxon>Eukaryota</taxon>
        <taxon>Metazoa</taxon>
        <taxon>Spiralia</taxon>
        <taxon>Lophotrochozoa</taxon>
        <taxon>Mollusca</taxon>
        <taxon>Bivalvia</taxon>
        <taxon>Autobranchia</taxon>
        <taxon>Pteriomorphia</taxon>
        <taxon>Mytilida</taxon>
        <taxon>Mytiloidea</taxon>
        <taxon>Mytilidae</taxon>
        <taxon>Mytilinae</taxon>
        <taxon>Mytilus</taxon>
    </lineage>
</organism>
<reference evidence="3 4" key="1">
    <citation type="submission" date="2020-06" db="EMBL/GenBank/DDBJ databases">
        <authorList>
            <person name="Li R."/>
            <person name="Bekaert M."/>
        </authorList>
    </citation>
    <scope>NUCLEOTIDE SEQUENCE [LARGE SCALE GENOMIC DNA]</scope>
    <source>
        <strain evidence="4">wild</strain>
    </source>
</reference>
<keyword evidence="2" id="KW-1133">Transmembrane helix</keyword>
<evidence type="ECO:0000256" key="2">
    <source>
        <dbReference type="SAM" id="Phobius"/>
    </source>
</evidence>
<dbReference type="Proteomes" id="UP000507470">
    <property type="component" value="Unassembled WGS sequence"/>
</dbReference>
<protein>
    <submittedName>
        <fullName evidence="3">Uncharacterized protein</fullName>
    </submittedName>
</protein>
<gene>
    <name evidence="3" type="ORF">MCOR_52262</name>
</gene>
<accession>A0A6J8EH35</accession>
<evidence type="ECO:0000313" key="3">
    <source>
        <dbReference type="EMBL" id="CAC5419989.1"/>
    </source>
</evidence>
<keyword evidence="2" id="KW-0812">Transmembrane</keyword>
<feature type="transmembrane region" description="Helical" evidence="2">
    <location>
        <begin position="142"/>
        <end position="160"/>
    </location>
</feature>
<feature type="transmembrane region" description="Helical" evidence="2">
    <location>
        <begin position="108"/>
        <end position="130"/>
    </location>
</feature>
<dbReference type="EMBL" id="CACVKT020009064">
    <property type="protein sequence ID" value="CAC5419989.1"/>
    <property type="molecule type" value="Genomic_DNA"/>
</dbReference>
<name>A0A6J8EH35_MYTCO</name>
<feature type="compositionally biased region" description="Polar residues" evidence="1">
    <location>
        <begin position="54"/>
        <end position="67"/>
    </location>
</feature>
<keyword evidence="4" id="KW-1185">Reference proteome</keyword>
<dbReference type="AlphaFoldDB" id="A0A6J8EH35"/>
<sequence length="189" mass="21659">MPTIHPTTLFNKKFESSSLILVLEYDMCKFAQKHHLFLHGKESAMSDTARKSSAHGSTTQNNDTPFSSLEEYKSPCFRNKTKMEKDKEHTVYIINEGDGMDSVQVWQAYTMCATSIMLMFAICSVVTKFGKPKTLKEGVSLWKWRNILISWIHAVVVGIWDFLWQVLIFVEKTVLICLILINSGRMLLS</sequence>
<feature type="region of interest" description="Disordered" evidence="1">
    <location>
        <begin position="48"/>
        <end position="68"/>
    </location>
</feature>
<evidence type="ECO:0000313" key="4">
    <source>
        <dbReference type="Proteomes" id="UP000507470"/>
    </source>
</evidence>
<proteinExistence type="predicted"/>